<keyword evidence="3" id="KW-1185">Reference proteome</keyword>
<dbReference type="OrthoDB" id="3353914at2759"/>
<protein>
    <submittedName>
        <fullName evidence="2">Uncharacterized protein</fullName>
    </submittedName>
</protein>
<dbReference type="STRING" id="1051891.A0A0C3QB54"/>
<feature type="region of interest" description="Disordered" evidence="1">
    <location>
        <begin position="709"/>
        <end position="733"/>
    </location>
</feature>
<name>A0A0C3QB54_9AGAM</name>
<evidence type="ECO:0000256" key="1">
    <source>
        <dbReference type="SAM" id="MobiDB-lite"/>
    </source>
</evidence>
<evidence type="ECO:0000313" key="3">
    <source>
        <dbReference type="Proteomes" id="UP000054248"/>
    </source>
</evidence>
<accession>A0A0C3QB54</accession>
<evidence type="ECO:0000313" key="2">
    <source>
        <dbReference type="EMBL" id="KIO21509.1"/>
    </source>
</evidence>
<dbReference type="Proteomes" id="UP000054248">
    <property type="component" value="Unassembled WGS sequence"/>
</dbReference>
<dbReference type="EMBL" id="KN823136">
    <property type="protein sequence ID" value="KIO21509.1"/>
    <property type="molecule type" value="Genomic_DNA"/>
</dbReference>
<gene>
    <name evidence="2" type="ORF">M407DRAFT_218168</name>
</gene>
<dbReference type="HOGENOM" id="CLU_008240_1_0_1"/>
<reference evidence="2 3" key="1">
    <citation type="submission" date="2014-04" db="EMBL/GenBank/DDBJ databases">
        <authorList>
            <consortium name="DOE Joint Genome Institute"/>
            <person name="Kuo A."/>
            <person name="Girlanda M."/>
            <person name="Perotto S."/>
            <person name="Kohler A."/>
            <person name="Nagy L.G."/>
            <person name="Floudas D."/>
            <person name="Copeland A."/>
            <person name="Barry K.W."/>
            <person name="Cichocki N."/>
            <person name="Veneault-Fourrey C."/>
            <person name="LaButti K."/>
            <person name="Lindquist E.A."/>
            <person name="Lipzen A."/>
            <person name="Lundell T."/>
            <person name="Morin E."/>
            <person name="Murat C."/>
            <person name="Sun H."/>
            <person name="Tunlid A."/>
            <person name="Henrissat B."/>
            <person name="Grigoriev I.V."/>
            <person name="Hibbett D.S."/>
            <person name="Martin F."/>
            <person name="Nordberg H.P."/>
            <person name="Cantor M.N."/>
            <person name="Hua S.X."/>
        </authorList>
    </citation>
    <scope>NUCLEOTIDE SEQUENCE [LARGE SCALE GENOMIC DNA]</scope>
    <source>
        <strain evidence="2 3">MUT 4182</strain>
    </source>
</reference>
<dbReference type="AlphaFoldDB" id="A0A0C3QB54"/>
<organism evidence="2 3">
    <name type="scientific">Tulasnella calospora MUT 4182</name>
    <dbReference type="NCBI Taxonomy" id="1051891"/>
    <lineage>
        <taxon>Eukaryota</taxon>
        <taxon>Fungi</taxon>
        <taxon>Dikarya</taxon>
        <taxon>Basidiomycota</taxon>
        <taxon>Agaricomycotina</taxon>
        <taxon>Agaricomycetes</taxon>
        <taxon>Cantharellales</taxon>
        <taxon>Tulasnellaceae</taxon>
        <taxon>Tulasnella</taxon>
    </lineage>
</organism>
<sequence length="1099" mass="118653">MADLHIDSQLMNHMLPASSINNKKHLLAIHDEKHQPLVFSIGTDGHLYAIKANGSGSNDTIDVSSAVGARGTVDAFIVKQANDADNGIFLAFSNTVTDSPSSELHVLAPFKPEVLNKPDQLTRYVLFGTAQNDKVKINALYMGQATKSSVNDWPLLIASYNYIAEHNKDANISRVLVEANKWRWTSDLRIYEQAKSTISIAPGNLSVGEGLFVLYKKNQKAALMFTTIAIDDDSPWTADLRVPESSNINSISTYIDPEGNTGLILAGDGLWHIPAQDATDSGNTIKKISSSPLYTGATNLHVAQSAEAVSIWFSNSDRVLGYQHANNSGADGQMLLGEPVPLRPASSSIDYSAIIDPSTKSQSFIVVEDSSRLVLMEQATETKMWNTRPFLVNEPNGLVETNAFVSHVELQDSRSKQPLSMIKVNVSTSGWANLIINGTEYMVGKNKPATVETNVKGVLTIIQPSDGISAYTYTFSDVPGSTTPLFLSGPFTADPSQKVQDKIQNFTSVDELKKAGAKGSDDELKAAAKAIQDMHDVKSKLDKSNNNAGVAAAPRAAALHAAGPHAAALLAASADPSTGHSGWDFFEWVKQSFEKITHFIVKAAEDAWHFIVTIADKAWKFVLDSVTAVVKGIQLVLEKIGVALKKVWEYVKYIFEWDDIKATYEGVKSIVNSALDYGIKIIGEKTEEVGNIFDKLEVQLGDALKVKLPGDHGSKKQSQASAESGSSSAADHTKNVEVNNATYHFEEGKKTAKYQPNTTGEALKSLWDDTIEPALKEAGAGAKRIADTIWGLCKGQLSLSVEDIYAVIGGELVHLLVTLIKTIVQGLMKIGQVVVTGIKDLLNTSIWNFGIFGGLLKKLFHLPDFSILDVVAIVVAIPSTILAKLITGKAPKRIQNFDFGRMVEKGPTDDQALLAYNELASYIAITKALIDAIVNVVKMATAEIPVEPPQFSVLTLVVDLIGLLVSFPWDKQAPGRDYRIAIWGILLTNTIVLSVCTKASTPYTLKIMAASDILVGLSAFALVQVVHHNELTEDWKERDEEKTGLKISSSVFEVIEKLATAVGIIVPEPLTKLAAGAVMGTSAACKAVVKTGIAVKGAH</sequence>
<feature type="compositionally biased region" description="Low complexity" evidence="1">
    <location>
        <begin position="716"/>
        <end position="730"/>
    </location>
</feature>
<reference evidence="3" key="2">
    <citation type="submission" date="2015-01" db="EMBL/GenBank/DDBJ databases">
        <title>Evolutionary Origins and Diversification of the Mycorrhizal Mutualists.</title>
        <authorList>
            <consortium name="DOE Joint Genome Institute"/>
            <consortium name="Mycorrhizal Genomics Consortium"/>
            <person name="Kohler A."/>
            <person name="Kuo A."/>
            <person name="Nagy L.G."/>
            <person name="Floudas D."/>
            <person name="Copeland A."/>
            <person name="Barry K.W."/>
            <person name="Cichocki N."/>
            <person name="Veneault-Fourrey C."/>
            <person name="LaButti K."/>
            <person name="Lindquist E.A."/>
            <person name="Lipzen A."/>
            <person name="Lundell T."/>
            <person name="Morin E."/>
            <person name="Murat C."/>
            <person name="Riley R."/>
            <person name="Ohm R."/>
            <person name="Sun H."/>
            <person name="Tunlid A."/>
            <person name="Henrissat B."/>
            <person name="Grigoriev I.V."/>
            <person name="Hibbett D.S."/>
            <person name="Martin F."/>
        </authorList>
    </citation>
    <scope>NUCLEOTIDE SEQUENCE [LARGE SCALE GENOMIC DNA]</scope>
    <source>
        <strain evidence="3">MUT 4182</strain>
    </source>
</reference>
<proteinExistence type="predicted"/>